<proteinExistence type="predicted"/>
<dbReference type="PATRIC" id="fig|1122147.4.peg.1268"/>
<accession>A0A0R1XDR4</accession>
<dbReference type="RefSeq" id="WP_027827754.1">
    <property type="nucleotide sequence ID" value="NZ_AUEH01000006.1"/>
</dbReference>
<evidence type="ECO:0000313" key="2">
    <source>
        <dbReference type="Proteomes" id="UP000050949"/>
    </source>
</evidence>
<dbReference type="OrthoDB" id="9864612at2"/>
<evidence type="ECO:0000313" key="1">
    <source>
        <dbReference type="EMBL" id="KRM24860.1"/>
    </source>
</evidence>
<gene>
    <name evidence="1" type="ORF">FC91_GL001225</name>
</gene>
<dbReference type="EMBL" id="AZFW01000129">
    <property type="protein sequence ID" value="KRM24860.1"/>
    <property type="molecule type" value="Genomic_DNA"/>
</dbReference>
<comment type="caution">
    <text evidence="1">The sequence shown here is derived from an EMBL/GenBank/DDBJ whole genome shotgun (WGS) entry which is preliminary data.</text>
</comment>
<reference evidence="1 2" key="1">
    <citation type="journal article" date="2015" name="Genome Announc.">
        <title>Expanding the biotechnology potential of lactobacilli through comparative genomics of 213 strains and associated genera.</title>
        <authorList>
            <person name="Sun Z."/>
            <person name="Harris H.M."/>
            <person name="McCann A."/>
            <person name="Guo C."/>
            <person name="Argimon S."/>
            <person name="Zhang W."/>
            <person name="Yang X."/>
            <person name="Jeffery I.B."/>
            <person name="Cooney J.C."/>
            <person name="Kagawa T.F."/>
            <person name="Liu W."/>
            <person name="Song Y."/>
            <person name="Salvetti E."/>
            <person name="Wrobel A."/>
            <person name="Rasinkangas P."/>
            <person name="Parkhill J."/>
            <person name="Rea M.C."/>
            <person name="O'Sullivan O."/>
            <person name="Ritari J."/>
            <person name="Douillard F.P."/>
            <person name="Paul Ross R."/>
            <person name="Yang R."/>
            <person name="Briner A.E."/>
            <person name="Felis G.E."/>
            <person name="de Vos W.M."/>
            <person name="Barrangou R."/>
            <person name="Klaenhammer T.R."/>
            <person name="Caufield P.W."/>
            <person name="Cui Y."/>
            <person name="Zhang H."/>
            <person name="O'Toole P.W."/>
        </authorList>
    </citation>
    <scope>NUCLEOTIDE SEQUENCE [LARGE SCALE GENOMIC DNA]</scope>
    <source>
        <strain evidence="1 2">DSM 16991</strain>
    </source>
</reference>
<name>A0A0R1XDR4_9LACO</name>
<dbReference type="Proteomes" id="UP000050949">
    <property type="component" value="Unassembled WGS sequence"/>
</dbReference>
<sequence length="74" mass="8171">MKPKTDVTPQNKLVIVRGGKKSQGTMPIFISAEMHQKVKAVAADANLSLRDTVETMLLWAMDNLIIKDSDGHHV</sequence>
<dbReference type="eggNOG" id="ENOG5030BSF">
    <property type="taxonomic scope" value="Bacteria"/>
</dbReference>
<organism evidence="1 2">
    <name type="scientific">Schleiferilactobacillus harbinensis DSM 16991</name>
    <dbReference type="NCBI Taxonomy" id="1122147"/>
    <lineage>
        <taxon>Bacteria</taxon>
        <taxon>Bacillati</taxon>
        <taxon>Bacillota</taxon>
        <taxon>Bacilli</taxon>
        <taxon>Lactobacillales</taxon>
        <taxon>Lactobacillaceae</taxon>
        <taxon>Schleiferilactobacillus</taxon>
    </lineage>
</organism>
<protein>
    <submittedName>
        <fullName evidence="1">Uncharacterized protein</fullName>
    </submittedName>
</protein>
<dbReference type="AlphaFoldDB" id="A0A0R1XDR4"/>